<reference evidence="4 5" key="1">
    <citation type="submission" date="2024-07" db="EMBL/GenBank/DDBJ databases">
        <title>Section-level genome sequencing and comparative genomics of Aspergillus sections Usti and Cavernicolus.</title>
        <authorList>
            <consortium name="Lawrence Berkeley National Laboratory"/>
            <person name="Nybo J.L."/>
            <person name="Vesth T.C."/>
            <person name="Theobald S."/>
            <person name="Frisvad J.C."/>
            <person name="Larsen T.O."/>
            <person name="Kjaerboelling I."/>
            <person name="Rothschild-Mancinelli K."/>
            <person name="Lyhne E.K."/>
            <person name="Kogle M.E."/>
            <person name="Barry K."/>
            <person name="Clum A."/>
            <person name="Na H."/>
            <person name="Ledsgaard L."/>
            <person name="Lin J."/>
            <person name="Lipzen A."/>
            <person name="Kuo A."/>
            <person name="Riley R."/>
            <person name="Mondo S."/>
            <person name="Labutti K."/>
            <person name="Haridas S."/>
            <person name="Pangalinan J."/>
            <person name="Salamov A.A."/>
            <person name="Simmons B.A."/>
            <person name="Magnuson J.K."/>
            <person name="Chen J."/>
            <person name="Drula E."/>
            <person name="Henrissat B."/>
            <person name="Wiebenga A."/>
            <person name="Lubbers R.J."/>
            <person name="Gomes A.C."/>
            <person name="Makela M.R."/>
            <person name="Stajich J."/>
            <person name="Grigoriev I.V."/>
            <person name="Mortensen U.H."/>
            <person name="De Vries R.P."/>
            <person name="Baker S.E."/>
            <person name="Andersen M.R."/>
        </authorList>
    </citation>
    <scope>NUCLEOTIDE SEQUENCE [LARGE SCALE GENOMIC DNA]</scope>
    <source>
        <strain evidence="4 5">CBS 588.65</strain>
    </source>
</reference>
<comment type="caution">
    <text evidence="4">The sequence shown here is derived from an EMBL/GenBank/DDBJ whole genome shotgun (WGS) entry which is preliminary data.</text>
</comment>
<feature type="region of interest" description="Disordered" evidence="2">
    <location>
        <begin position="169"/>
        <end position="192"/>
    </location>
</feature>
<dbReference type="PANTHER" id="PTHR43991:SF12">
    <property type="entry name" value="WD REPEAT PROTEIN (AFU_ORTHOLOGUE AFUA_8G05640)"/>
    <property type="match status" value="1"/>
</dbReference>
<evidence type="ECO:0000313" key="5">
    <source>
        <dbReference type="Proteomes" id="UP001610334"/>
    </source>
</evidence>
<feature type="region of interest" description="Disordered" evidence="2">
    <location>
        <begin position="1"/>
        <end position="46"/>
    </location>
</feature>
<dbReference type="PROSITE" id="PS50294">
    <property type="entry name" value="WD_REPEATS_REGION"/>
    <property type="match status" value="1"/>
</dbReference>
<evidence type="ECO:0000259" key="3">
    <source>
        <dbReference type="Pfam" id="PF24845"/>
    </source>
</evidence>
<evidence type="ECO:0000256" key="2">
    <source>
        <dbReference type="SAM" id="MobiDB-lite"/>
    </source>
</evidence>
<feature type="compositionally biased region" description="Basic and acidic residues" evidence="2">
    <location>
        <begin position="169"/>
        <end position="178"/>
    </location>
</feature>
<dbReference type="Proteomes" id="UP001610334">
    <property type="component" value="Unassembled WGS sequence"/>
</dbReference>
<dbReference type="PANTHER" id="PTHR43991">
    <property type="entry name" value="WD REPEAT PROTEIN (AFU_ORTHOLOGUE AFUA_8G05640)-RELATED"/>
    <property type="match status" value="1"/>
</dbReference>
<gene>
    <name evidence="4" type="ORF">BJX63DRAFT_419372</name>
</gene>
<dbReference type="PROSITE" id="PS50082">
    <property type="entry name" value="WD_REPEATS_2"/>
    <property type="match status" value="1"/>
</dbReference>
<feature type="compositionally biased region" description="Basic and acidic residues" evidence="2">
    <location>
        <begin position="1"/>
        <end position="11"/>
    </location>
</feature>
<feature type="domain" description="DUF7721" evidence="3">
    <location>
        <begin position="746"/>
        <end position="801"/>
    </location>
</feature>
<dbReference type="InterPro" id="IPR015943">
    <property type="entry name" value="WD40/YVTN_repeat-like_dom_sf"/>
</dbReference>
<evidence type="ECO:0000256" key="1">
    <source>
        <dbReference type="PROSITE-ProRule" id="PRU00221"/>
    </source>
</evidence>
<sequence length="879" mass="97277">MDTEGNEHPRAGSDAANLFEPPPRQTAHHGTGQTTPSLGGDPAPDHALSAFMAVPRYPNATNSQASISVTEVVNAVIASGDHSYQRWTPGQSAPMSVASPPADLYVSDSEMTDALSGFGGVPLNGYSPERMGRPGDFNQFAPHANTMNNNIAVSESTEEDSATDLGLEYEPRISRHEPLSFTTTQDGDDDARKFYLDQDHSDYDIESDQDSMDENPSRLSEVDLNEFYHGPGHTSGSQDSGIDDPSNRDDLSSHSSDVYDTDIEIAMEQYFADPAQATTIAAQERNLNIDQFIDQWIYQSSTAPIPMLSLAPPVLPQNNLSSITGWVPPARTTRPSGYTGESYDIQQIPWWEKLRVKRSDARYLRDQWYKSYHNLQYTRQRPGARLSDEEFYFQGKSMYTEHKATIEHFQLRNLVSVPAYNTVHFSSMSKVYSWVPGYDDLQCLIDLSAPSANSSFHHPVKISTMKSTLGFTIAGGFRGEYAMRAHNAYDAGVEGIVTKDGNGITNHVDIILNRTNRSPIGVFASNDQHVRILDCETNTFLADYELSHAINCTATSPDGRLRVIIGDSPDAWVVEADTGRPVYPLRGHRDFGFACAWSPDMMQIATSNQDKTAIIWDARMWRMLAKLESDVAGYRSLRFSPVGGGPRTLLLCEPADRMAIVNAQTYQTRQVLDFFGEIGGADYSPDGSTIWVANTDEHFGGFMEYDRRQWGQPPREMQPSPNEWVKDSELKEDERCILNERERQTRFVKERKGNYNDDDVDEEHAVNSHKRYEEGGNTMDSRDLGAGAAMQALKLFNQGSGQETGGGKDKNAFIGLAMAQASKMWDEKAGKGEASGDKQSAVNSAAEMAFKMYLKSQMSGSEGTGGPSGLMSLASKFLK</sequence>
<dbReference type="Pfam" id="PF24845">
    <property type="entry name" value="DUF7721"/>
    <property type="match status" value="1"/>
</dbReference>
<feature type="compositionally biased region" description="Basic and acidic residues" evidence="2">
    <location>
        <begin position="763"/>
        <end position="774"/>
    </location>
</feature>
<feature type="region of interest" description="Disordered" evidence="2">
    <location>
        <begin position="226"/>
        <end position="255"/>
    </location>
</feature>
<dbReference type="InterPro" id="IPR036322">
    <property type="entry name" value="WD40_repeat_dom_sf"/>
</dbReference>
<dbReference type="SMART" id="SM00320">
    <property type="entry name" value="WD40"/>
    <property type="match status" value="1"/>
</dbReference>
<dbReference type="InterPro" id="IPR001680">
    <property type="entry name" value="WD40_rpt"/>
</dbReference>
<dbReference type="InterPro" id="IPR056138">
    <property type="entry name" value="DUF7721"/>
</dbReference>
<keyword evidence="1" id="KW-0853">WD repeat</keyword>
<feature type="repeat" description="WD" evidence="1">
    <location>
        <begin position="585"/>
        <end position="626"/>
    </location>
</feature>
<dbReference type="Pfam" id="PF00400">
    <property type="entry name" value="WD40"/>
    <property type="match status" value="1"/>
</dbReference>
<proteinExistence type="predicted"/>
<protein>
    <recommendedName>
        <fullName evidence="3">DUF7721 domain-containing protein</fullName>
    </recommendedName>
</protein>
<name>A0ABR4HRH7_9EURO</name>
<feature type="region of interest" description="Disordered" evidence="2">
    <location>
        <begin position="758"/>
        <end position="778"/>
    </location>
</feature>
<dbReference type="SUPFAM" id="SSF50978">
    <property type="entry name" value="WD40 repeat-like"/>
    <property type="match status" value="1"/>
</dbReference>
<dbReference type="Gene3D" id="2.130.10.10">
    <property type="entry name" value="YVTN repeat-like/Quinoprotein amine dehydrogenase"/>
    <property type="match status" value="1"/>
</dbReference>
<evidence type="ECO:0000313" key="4">
    <source>
        <dbReference type="EMBL" id="KAL2818095.1"/>
    </source>
</evidence>
<accession>A0ABR4HRH7</accession>
<dbReference type="EMBL" id="JBFXLT010000015">
    <property type="protein sequence ID" value="KAL2818095.1"/>
    <property type="molecule type" value="Genomic_DNA"/>
</dbReference>
<organism evidence="4 5">
    <name type="scientific">Aspergillus granulosus</name>
    <dbReference type="NCBI Taxonomy" id="176169"/>
    <lineage>
        <taxon>Eukaryota</taxon>
        <taxon>Fungi</taxon>
        <taxon>Dikarya</taxon>
        <taxon>Ascomycota</taxon>
        <taxon>Pezizomycotina</taxon>
        <taxon>Eurotiomycetes</taxon>
        <taxon>Eurotiomycetidae</taxon>
        <taxon>Eurotiales</taxon>
        <taxon>Aspergillaceae</taxon>
        <taxon>Aspergillus</taxon>
        <taxon>Aspergillus subgen. Nidulantes</taxon>
    </lineage>
</organism>
<keyword evidence="5" id="KW-1185">Reference proteome</keyword>